<dbReference type="EMBL" id="CAJNOK010023904">
    <property type="protein sequence ID" value="CAF1369464.1"/>
    <property type="molecule type" value="Genomic_DNA"/>
</dbReference>
<evidence type="ECO:0000313" key="2">
    <source>
        <dbReference type="EMBL" id="CAF1502051.1"/>
    </source>
</evidence>
<dbReference type="AlphaFoldDB" id="A0A815T9T3"/>
<comment type="caution">
    <text evidence="2">The sequence shown here is derived from an EMBL/GenBank/DDBJ whole genome shotgun (WGS) entry which is preliminary data.</text>
</comment>
<name>A0A815T9T3_9BILA</name>
<accession>A0A815T9T3</accession>
<keyword evidence="5" id="KW-1185">Reference proteome</keyword>
<gene>
    <name evidence="2" type="ORF">GPM918_LOCUS36727</name>
    <name evidence="1" type="ORF">OVA965_LOCUS31604</name>
    <name evidence="4" type="ORF">SRO942_LOCUS37474</name>
    <name evidence="3" type="ORF">TMI583_LOCUS32441</name>
</gene>
<dbReference type="Proteomes" id="UP000682733">
    <property type="component" value="Unassembled WGS sequence"/>
</dbReference>
<protein>
    <submittedName>
        <fullName evidence="2">Uncharacterized protein</fullName>
    </submittedName>
</protein>
<dbReference type="EMBL" id="CAJNOQ010022509">
    <property type="protein sequence ID" value="CAF1502051.1"/>
    <property type="molecule type" value="Genomic_DNA"/>
</dbReference>
<sequence length="208" mass="23586">MGVCTCFHINTFATNFYRNNLKLKMEDDDYERAVRNAVPITSWLKRLLPYEKDLFDHGELKNITHDGASAVWLESPSTIPKPGQTNVYRPMGDIEAKYLVANGQLPNTQPYQAIIEGQEGREYANKYLTGKKWTKTHPTTIVEFTSPIELIETLKKRQIKVEDGAMSMGLGNKAGKGLDIFNEKMDDPPVLLGSYGLEKVWDGRDKPF</sequence>
<dbReference type="EMBL" id="CAJOBC010088028">
    <property type="protein sequence ID" value="CAF4363624.1"/>
    <property type="molecule type" value="Genomic_DNA"/>
</dbReference>
<evidence type="ECO:0000313" key="4">
    <source>
        <dbReference type="EMBL" id="CAF4363624.1"/>
    </source>
</evidence>
<dbReference type="Proteomes" id="UP000681722">
    <property type="component" value="Unassembled WGS sequence"/>
</dbReference>
<dbReference type="Proteomes" id="UP000677228">
    <property type="component" value="Unassembled WGS sequence"/>
</dbReference>
<dbReference type="EMBL" id="CAJOBA010045575">
    <property type="protein sequence ID" value="CAF4178741.1"/>
    <property type="molecule type" value="Genomic_DNA"/>
</dbReference>
<reference evidence="2" key="1">
    <citation type="submission" date="2021-02" db="EMBL/GenBank/DDBJ databases">
        <authorList>
            <person name="Nowell W R."/>
        </authorList>
    </citation>
    <scope>NUCLEOTIDE SEQUENCE</scope>
</reference>
<dbReference type="Proteomes" id="UP000663829">
    <property type="component" value="Unassembled WGS sequence"/>
</dbReference>
<evidence type="ECO:0000313" key="5">
    <source>
        <dbReference type="Proteomes" id="UP000663829"/>
    </source>
</evidence>
<evidence type="ECO:0000313" key="1">
    <source>
        <dbReference type="EMBL" id="CAF1369464.1"/>
    </source>
</evidence>
<organism evidence="2 5">
    <name type="scientific">Didymodactylos carnosus</name>
    <dbReference type="NCBI Taxonomy" id="1234261"/>
    <lineage>
        <taxon>Eukaryota</taxon>
        <taxon>Metazoa</taxon>
        <taxon>Spiralia</taxon>
        <taxon>Gnathifera</taxon>
        <taxon>Rotifera</taxon>
        <taxon>Eurotatoria</taxon>
        <taxon>Bdelloidea</taxon>
        <taxon>Philodinida</taxon>
        <taxon>Philodinidae</taxon>
        <taxon>Didymodactylos</taxon>
    </lineage>
</organism>
<dbReference type="OrthoDB" id="14681at2759"/>
<evidence type="ECO:0000313" key="3">
    <source>
        <dbReference type="EMBL" id="CAF4178741.1"/>
    </source>
</evidence>
<proteinExistence type="predicted"/>